<dbReference type="Proteomes" id="UP000621631">
    <property type="component" value="Unassembled WGS sequence"/>
</dbReference>
<proteinExistence type="predicted"/>
<dbReference type="InterPro" id="IPR025553">
    <property type="entry name" value="YppF"/>
</dbReference>
<evidence type="ECO:0000313" key="1">
    <source>
        <dbReference type="EMBL" id="MBD1221767.1"/>
    </source>
</evidence>
<organism evidence="1 2">
    <name type="scientific">Virgibacillus halodenitrificans</name>
    <name type="common">Bacillus halodenitrificans</name>
    <dbReference type="NCBI Taxonomy" id="1482"/>
    <lineage>
        <taxon>Bacteria</taxon>
        <taxon>Bacillati</taxon>
        <taxon>Bacillota</taxon>
        <taxon>Bacilli</taxon>
        <taxon>Bacillales</taxon>
        <taxon>Bacillaceae</taxon>
        <taxon>Virgibacillus</taxon>
    </lineage>
</organism>
<name>A0ABR7VMN3_VIRHA</name>
<protein>
    <recommendedName>
        <fullName evidence="3">YppF-like protein</fullName>
    </recommendedName>
</protein>
<gene>
    <name evidence="1" type="ORF">IC602_04040</name>
</gene>
<dbReference type="Pfam" id="PF14178">
    <property type="entry name" value="YppF"/>
    <property type="match status" value="1"/>
</dbReference>
<dbReference type="EMBL" id="JACWEZ010000002">
    <property type="protein sequence ID" value="MBD1221767.1"/>
    <property type="molecule type" value="Genomic_DNA"/>
</dbReference>
<evidence type="ECO:0000313" key="2">
    <source>
        <dbReference type="Proteomes" id="UP000621631"/>
    </source>
</evidence>
<comment type="caution">
    <text evidence="1">The sequence shown here is derived from an EMBL/GenBank/DDBJ whole genome shotgun (WGS) entry which is preliminary data.</text>
</comment>
<sequence>MLISELITAYKEEKDRLPTSMNDLLDYYQQKYITGEIDIAYYRETYYFLFKKGAVSAYEYTY</sequence>
<reference evidence="1 2" key="1">
    <citation type="submission" date="2020-09" db="EMBL/GenBank/DDBJ databases">
        <title>Draft Genome Sequences of Oil-Oxidizing Bacteria Halomonas titanicae, Marinobacter lutaoensis, and Virgibacillus halodenitrificans Isolated from Highly Saline Environments.</title>
        <authorList>
            <person name="Grouzdev D.S."/>
            <person name="Sokolova D.S."/>
            <person name="Semenova E.M."/>
            <person name="Borzenkov I.A."/>
            <person name="Bidzhieva S.K."/>
            <person name="Poltaraus A.B."/>
            <person name="Nazina T.N."/>
        </authorList>
    </citation>
    <scope>NUCLEOTIDE SEQUENCE [LARGE SCALE GENOMIC DNA]</scope>
    <source>
        <strain evidence="1 2">VKM B-3472D</strain>
    </source>
</reference>
<evidence type="ECO:0008006" key="3">
    <source>
        <dbReference type="Google" id="ProtNLM"/>
    </source>
</evidence>
<keyword evidence="2" id="KW-1185">Reference proteome</keyword>
<dbReference type="RefSeq" id="WP_189777162.1">
    <property type="nucleotide sequence ID" value="NZ_JACWEZ010000002.1"/>
</dbReference>
<accession>A0ABR7VMN3</accession>